<feature type="signal peptide" evidence="1">
    <location>
        <begin position="1"/>
        <end position="22"/>
    </location>
</feature>
<evidence type="ECO:0000256" key="1">
    <source>
        <dbReference type="SAM" id="SignalP"/>
    </source>
</evidence>
<dbReference type="Gene3D" id="3.90.1580.10">
    <property type="entry name" value="paralog of FGE (formylglycine-generating enzyme)"/>
    <property type="match status" value="1"/>
</dbReference>
<reference evidence="3 4" key="1">
    <citation type="submission" date="2020-02" db="EMBL/GenBank/DDBJ databases">
        <title>Genome sequences of Thiorhodococcus mannitoliphagus and Thiorhodococcus minor, purple sulfur photosynthetic bacteria in the gammaproteobacterial family, Chromatiaceae.</title>
        <authorList>
            <person name="Aviles F.A."/>
            <person name="Meyer T.E."/>
            <person name="Kyndt J.A."/>
        </authorList>
    </citation>
    <scope>NUCLEOTIDE SEQUENCE [LARGE SCALE GENOMIC DNA]</scope>
    <source>
        <strain evidence="3 4">DSM 11518</strain>
    </source>
</reference>
<keyword evidence="4" id="KW-1185">Reference proteome</keyword>
<dbReference type="EMBL" id="JAAIJQ010000104">
    <property type="protein sequence ID" value="NEV64691.1"/>
    <property type="molecule type" value="Genomic_DNA"/>
</dbReference>
<evidence type="ECO:0000259" key="2">
    <source>
        <dbReference type="Pfam" id="PF03781"/>
    </source>
</evidence>
<evidence type="ECO:0000313" key="3">
    <source>
        <dbReference type="EMBL" id="NEV64691.1"/>
    </source>
</evidence>
<feature type="chain" id="PRO_5026985260" evidence="1">
    <location>
        <begin position="23"/>
        <end position="271"/>
    </location>
</feature>
<protein>
    <submittedName>
        <fullName evidence="3">Formylglycine-generating enzyme family protein</fullName>
    </submittedName>
</protein>
<sequence length="271" mass="30319">MIRFLQLSVLLSGALLICVALAAPPETFTNALGMTFRLIPAGSFQMGCDPAQQKCHESELPEHRVHFATAFYLGETEVTQRQWEAVMGENPAYFKHPDNPVEQVTWEDAQAFVRALSQRPELGGGYRLPSEAEWEYAARAGTQGDYWFGDGDDEALLGRSMWYLFSSQEHPHPVAQTPANPWGLYDVHGNVLEWVADCYHQSYVGAPADGSAWTHDCERLDSGEPARLLRGGAWYLYPEGARSAFRFRYGPSVRHYGFGLRLAKSIEAADQ</sequence>
<dbReference type="Proteomes" id="UP000483379">
    <property type="component" value="Unassembled WGS sequence"/>
</dbReference>
<dbReference type="RefSeq" id="WP_164455674.1">
    <property type="nucleotide sequence ID" value="NZ_JAAIJQ010000104.1"/>
</dbReference>
<proteinExistence type="predicted"/>
<gene>
    <name evidence="3" type="ORF">G3446_22950</name>
</gene>
<keyword evidence="1" id="KW-0732">Signal</keyword>
<dbReference type="AlphaFoldDB" id="A0A6M0K5W1"/>
<name>A0A6M0K5W1_9GAMM</name>
<feature type="domain" description="Sulfatase-modifying factor enzyme-like" evidence="2">
    <location>
        <begin position="38"/>
        <end position="264"/>
    </location>
</feature>
<dbReference type="Pfam" id="PF03781">
    <property type="entry name" value="FGE-sulfatase"/>
    <property type="match status" value="1"/>
</dbReference>
<evidence type="ECO:0000313" key="4">
    <source>
        <dbReference type="Proteomes" id="UP000483379"/>
    </source>
</evidence>
<accession>A0A6M0K5W1</accession>
<dbReference type="PANTHER" id="PTHR23150:SF19">
    <property type="entry name" value="FORMYLGLYCINE-GENERATING ENZYME"/>
    <property type="match status" value="1"/>
</dbReference>
<comment type="caution">
    <text evidence="3">The sequence shown here is derived from an EMBL/GenBank/DDBJ whole genome shotgun (WGS) entry which is preliminary data.</text>
</comment>
<dbReference type="InterPro" id="IPR051043">
    <property type="entry name" value="Sulfatase_Mod_Factor_Kinase"/>
</dbReference>
<dbReference type="InterPro" id="IPR005532">
    <property type="entry name" value="SUMF_dom"/>
</dbReference>
<dbReference type="InterPro" id="IPR016187">
    <property type="entry name" value="CTDL_fold"/>
</dbReference>
<organism evidence="3 4">
    <name type="scientific">Thiorhodococcus minor</name>
    <dbReference type="NCBI Taxonomy" id="57489"/>
    <lineage>
        <taxon>Bacteria</taxon>
        <taxon>Pseudomonadati</taxon>
        <taxon>Pseudomonadota</taxon>
        <taxon>Gammaproteobacteria</taxon>
        <taxon>Chromatiales</taxon>
        <taxon>Chromatiaceae</taxon>
        <taxon>Thiorhodococcus</taxon>
    </lineage>
</organism>
<dbReference type="InterPro" id="IPR042095">
    <property type="entry name" value="SUMF_sf"/>
</dbReference>
<dbReference type="GO" id="GO:0120147">
    <property type="term" value="F:formylglycine-generating oxidase activity"/>
    <property type="evidence" value="ECO:0007669"/>
    <property type="project" value="TreeGrafter"/>
</dbReference>
<dbReference type="PANTHER" id="PTHR23150">
    <property type="entry name" value="SULFATASE MODIFYING FACTOR 1, 2"/>
    <property type="match status" value="1"/>
</dbReference>
<dbReference type="SUPFAM" id="SSF56436">
    <property type="entry name" value="C-type lectin-like"/>
    <property type="match status" value="1"/>
</dbReference>